<dbReference type="InterPro" id="IPR022273">
    <property type="entry name" value="PRTRC_protein-E"/>
</dbReference>
<keyword evidence="4" id="KW-1185">Reference proteome</keyword>
<evidence type="ECO:0000259" key="2">
    <source>
        <dbReference type="Pfam" id="PF19556"/>
    </source>
</evidence>
<evidence type="ECO:0000256" key="1">
    <source>
        <dbReference type="SAM" id="MobiDB-lite"/>
    </source>
</evidence>
<feature type="compositionally biased region" description="Acidic residues" evidence="1">
    <location>
        <begin position="204"/>
        <end position="227"/>
    </location>
</feature>
<evidence type="ECO:0000313" key="4">
    <source>
        <dbReference type="Proteomes" id="UP000279089"/>
    </source>
</evidence>
<reference evidence="4" key="1">
    <citation type="submission" date="2018-11" db="EMBL/GenBank/DDBJ databases">
        <title>Chitinophaga lutea sp.nov., isolate from arsenic contaminated soil.</title>
        <authorList>
            <person name="Zong Y."/>
        </authorList>
    </citation>
    <scope>NUCLEOTIDE SEQUENCE [LARGE SCALE GENOMIC DNA]</scope>
    <source>
        <strain evidence="4">YLT18</strain>
    </source>
</reference>
<feature type="domain" description="ParB-related ThiF-related cassette protein E" evidence="2">
    <location>
        <begin position="1"/>
        <end position="174"/>
    </location>
</feature>
<sequence length="239" mass="26326">MESINFFSALESLGLHGTLQIAVTLVPAQPIAVSIMLHAPDGKSHSVTPIAPLTLTGSGVELDMHFLPKATQPMADTNAFLTNVIQYNAELEAARAKEDKKRKDKVQSDVSAKDRMKSQKERDFDIFMKSVADYEKRTEFRQAIGYIDRMGKKHPDYAGRIATRRAELIVKMEQKEGGIWQGGADAPQVAPHVDPTDGTSQDSSELDETEDPDEQDPDEPLQDDTGECDPFASAPLIED</sequence>
<comment type="caution">
    <text evidence="3">The sequence shown here is derived from an EMBL/GenBank/DDBJ whole genome shotgun (WGS) entry which is preliminary data.</text>
</comment>
<organism evidence="3 4">
    <name type="scientific">Chitinophaga barathri</name>
    <dbReference type="NCBI Taxonomy" id="1647451"/>
    <lineage>
        <taxon>Bacteria</taxon>
        <taxon>Pseudomonadati</taxon>
        <taxon>Bacteroidota</taxon>
        <taxon>Chitinophagia</taxon>
        <taxon>Chitinophagales</taxon>
        <taxon>Chitinophagaceae</taxon>
        <taxon>Chitinophaga</taxon>
    </lineage>
</organism>
<name>A0A3N4MI13_9BACT</name>
<proteinExistence type="predicted"/>
<dbReference type="Pfam" id="PF19556">
    <property type="entry name" value="PRTRC_E"/>
    <property type="match status" value="1"/>
</dbReference>
<dbReference type="AlphaFoldDB" id="A0A3N4MI13"/>
<evidence type="ECO:0000313" key="3">
    <source>
        <dbReference type="EMBL" id="RPD43075.1"/>
    </source>
</evidence>
<dbReference type="EMBL" id="RMBX01000001">
    <property type="protein sequence ID" value="RPD43075.1"/>
    <property type="molecule type" value="Genomic_DNA"/>
</dbReference>
<protein>
    <recommendedName>
        <fullName evidence="2">ParB-related ThiF-related cassette protein E domain-containing protein</fullName>
    </recommendedName>
</protein>
<feature type="region of interest" description="Disordered" evidence="1">
    <location>
        <begin position="98"/>
        <end position="119"/>
    </location>
</feature>
<feature type="region of interest" description="Disordered" evidence="1">
    <location>
        <begin position="180"/>
        <end position="239"/>
    </location>
</feature>
<dbReference type="RefSeq" id="WP_120514346.1">
    <property type="nucleotide sequence ID" value="NZ_QXZY01000001.1"/>
</dbReference>
<accession>A0A3N4MI13</accession>
<gene>
    <name evidence="3" type="ORF">EG028_01930</name>
</gene>
<dbReference type="Proteomes" id="UP000279089">
    <property type="component" value="Unassembled WGS sequence"/>
</dbReference>